<dbReference type="SUPFAM" id="SSF53448">
    <property type="entry name" value="Nucleotide-diphospho-sugar transferases"/>
    <property type="match status" value="1"/>
</dbReference>
<dbReference type="RefSeq" id="WP_091201503.1">
    <property type="nucleotide sequence ID" value="NZ_FOKC01000014.1"/>
</dbReference>
<dbReference type="GO" id="GO:0016740">
    <property type="term" value="F:transferase activity"/>
    <property type="evidence" value="ECO:0007669"/>
    <property type="project" value="UniProtKB-KW"/>
</dbReference>
<dbReference type="Gene3D" id="3.90.550.10">
    <property type="entry name" value="Spore Coat Polysaccharide Biosynthesis Protein SpsA, Chain A"/>
    <property type="match status" value="1"/>
</dbReference>
<reference evidence="2 5" key="2">
    <citation type="submission" date="2017-12" db="EMBL/GenBank/DDBJ databases">
        <title>Pharmacopeia of the Arctic Ocean.</title>
        <authorList>
            <person name="Collins E."/>
            <person name="Ducluzeau A.-L."/>
        </authorList>
    </citation>
    <scope>NUCLEOTIDE SEQUENCE [LARGE SCALE GENOMIC DNA]</scope>
    <source>
        <strain evidence="2 5">DSM 23325</strain>
    </source>
</reference>
<evidence type="ECO:0000313" key="2">
    <source>
        <dbReference type="EMBL" id="PKH41344.1"/>
    </source>
</evidence>
<sequence>MTKVSIVIPCYNGTDMVHAAVSSALAQTHPETEVIVVNDGSTQTETLRALGELEGAGEVRVIHQDNQGLSAARNRGIQDAAGDYILPLDHDDEIRPTYAAQAAAVLDGQPNVGIVYARAERFGASTGQWDLPDFDLSTMFERNIIHPCGMFRRSDWQEANGYSTDLRVGYEDYDFWIRILGLGRDVVRLDDILFRYRDTVGSMADRMTHRDRVDAFAYTFATNHALYVQHADALAEMIVRHQREWDMLAHFKRRYGRVEDTVARAGALRRRFQGRA</sequence>
<dbReference type="InterPro" id="IPR001173">
    <property type="entry name" value="Glyco_trans_2-like"/>
</dbReference>
<dbReference type="OrthoDB" id="9803627at2"/>
<evidence type="ECO:0000259" key="1">
    <source>
        <dbReference type="Pfam" id="PF00535"/>
    </source>
</evidence>
<dbReference type="EMBL" id="PJBV01000015">
    <property type="protein sequence ID" value="PKH41344.1"/>
    <property type="molecule type" value="Genomic_DNA"/>
</dbReference>
<accession>A0A1I1B5S5</accession>
<feature type="domain" description="Glycosyltransferase 2-like" evidence="1">
    <location>
        <begin position="5"/>
        <end position="134"/>
    </location>
</feature>
<dbReference type="InterPro" id="IPR029044">
    <property type="entry name" value="Nucleotide-diphossugar_trans"/>
</dbReference>
<dbReference type="AlphaFoldDB" id="A0A1I1B5S5"/>
<dbReference type="CDD" id="cd00761">
    <property type="entry name" value="Glyco_tranf_GTA_type"/>
    <property type="match status" value="1"/>
</dbReference>
<gene>
    <name evidence="2" type="ORF">CXG46_09645</name>
    <name evidence="3" type="ORF">SAMN05192575_11442</name>
</gene>
<keyword evidence="5" id="KW-1185">Reference proteome</keyword>
<dbReference type="STRING" id="748909.SAMN05192575_11442"/>
<dbReference type="InterPro" id="IPR050834">
    <property type="entry name" value="Glycosyltransf_2"/>
</dbReference>
<evidence type="ECO:0000313" key="5">
    <source>
        <dbReference type="Proteomes" id="UP000233565"/>
    </source>
</evidence>
<protein>
    <submittedName>
        <fullName evidence="2">Glycosyltransferase family 2 protein</fullName>
    </submittedName>
    <submittedName>
        <fullName evidence="3">Glycosyltransferase involved in cell wall bisynthesis</fullName>
    </submittedName>
</protein>
<dbReference type="PANTHER" id="PTHR43685:SF2">
    <property type="entry name" value="GLYCOSYLTRANSFERASE 2-LIKE DOMAIN-CONTAINING PROTEIN"/>
    <property type="match status" value="1"/>
</dbReference>
<reference evidence="3" key="1">
    <citation type="submission" date="2016-10" db="EMBL/GenBank/DDBJ databases">
        <authorList>
            <person name="de Groot N.N."/>
        </authorList>
    </citation>
    <scope>NUCLEOTIDE SEQUENCE [LARGE SCALE GENOMIC DNA]</scope>
    <source>
        <strain evidence="3">CGMCC 1.10697</strain>
    </source>
</reference>
<evidence type="ECO:0000313" key="4">
    <source>
        <dbReference type="Proteomes" id="UP000199113"/>
    </source>
</evidence>
<organism evidence="3 4">
    <name type="scientific">Nocardioides alpinus</name>
    <dbReference type="NCBI Taxonomy" id="748909"/>
    <lineage>
        <taxon>Bacteria</taxon>
        <taxon>Bacillati</taxon>
        <taxon>Actinomycetota</taxon>
        <taxon>Actinomycetes</taxon>
        <taxon>Propionibacteriales</taxon>
        <taxon>Nocardioidaceae</taxon>
        <taxon>Nocardioides</taxon>
    </lineage>
</organism>
<dbReference type="Pfam" id="PF00535">
    <property type="entry name" value="Glycos_transf_2"/>
    <property type="match status" value="1"/>
</dbReference>
<dbReference type="EMBL" id="FOKC01000014">
    <property type="protein sequence ID" value="SFB45695.1"/>
    <property type="molecule type" value="Genomic_DNA"/>
</dbReference>
<dbReference type="Proteomes" id="UP000199113">
    <property type="component" value="Unassembled WGS sequence"/>
</dbReference>
<dbReference type="GO" id="GO:0044010">
    <property type="term" value="P:single-species biofilm formation"/>
    <property type="evidence" value="ECO:0007669"/>
    <property type="project" value="TreeGrafter"/>
</dbReference>
<dbReference type="PANTHER" id="PTHR43685">
    <property type="entry name" value="GLYCOSYLTRANSFERASE"/>
    <property type="match status" value="1"/>
</dbReference>
<evidence type="ECO:0000313" key="3">
    <source>
        <dbReference type="EMBL" id="SFB45695.1"/>
    </source>
</evidence>
<proteinExistence type="predicted"/>
<name>A0A1I1B5S5_9ACTN</name>
<keyword evidence="3" id="KW-0808">Transferase</keyword>
<dbReference type="Proteomes" id="UP000233565">
    <property type="component" value="Unassembled WGS sequence"/>
</dbReference>